<evidence type="ECO:0000313" key="2">
    <source>
        <dbReference type="EMBL" id="CAF1495959.1"/>
    </source>
</evidence>
<comment type="caution">
    <text evidence="2">The sequence shown here is derived from an EMBL/GenBank/DDBJ whole genome shotgun (WGS) entry which is preliminary data.</text>
</comment>
<keyword evidence="3" id="KW-1185">Reference proteome</keyword>
<evidence type="ECO:0000256" key="1">
    <source>
        <dbReference type="SAM" id="SignalP"/>
    </source>
</evidence>
<feature type="chain" id="PRO_5032556609" evidence="1">
    <location>
        <begin position="26"/>
        <end position="112"/>
    </location>
</feature>
<sequence>MAQSSFLSLIVFTYLLVLQPSTIECRPRTQRILIHDHEWTVPNESGWQDVLQEAESIRNRLLSNCATSRECRLAAEQIRKVFLNHPVSSKYYDDTSDNDSPQYETASIFKWG</sequence>
<reference evidence="2" key="1">
    <citation type="submission" date="2021-02" db="EMBL/GenBank/DDBJ databases">
        <authorList>
            <person name="Nowell W R."/>
        </authorList>
    </citation>
    <scope>NUCLEOTIDE SEQUENCE</scope>
</reference>
<dbReference type="EMBL" id="CAJNOR010004354">
    <property type="protein sequence ID" value="CAF1495959.1"/>
    <property type="molecule type" value="Genomic_DNA"/>
</dbReference>
<dbReference type="Proteomes" id="UP000663828">
    <property type="component" value="Unassembled WGS sequence"/>
</dbReference>
<proteinExistence type="predicted"/>
<gene>
    <name evidence="2" type="ORF">XAT740_LOCUS39365</name>
</gene>
<organism evidence="2 3">
    <name type="scientific">Adineta ricciae</name>
    <name type="common">Rotifer</name>
    <dbReference type="NCBI Taxonomy" id="249248"/>
    <lineage>
        <taxon>Eukaryota</taxon>
        <taxon>Metazoa</taxon>
        <taxon>Spiralia</taxon>
        <taxon>Gnathifera</taxon>
        <taxon>Rotifera</taxon>
        <taxon>Eurotatoria</taxon>
        <taxon>Bdelloidea</taxon>
        <taxon>Adinetida</taxon>
        <taxon>Adinetidae</taxon>
        <taxon>Adineta</taxon>
    </lineage>
</organism>
<evidence type="ECO:0000313" key="3">
    <source>
        <dbReference type="Proteomes" id="UP000663828"/>
    </source>
</evidence>
<protein>
    <submittedName>
        <fullName evidence="2">Uncharacterized protein</fullName>
    </submittedName>
</protein>
<name>A0A815STC5_ADIRI</name>
<accession>A0A815STC5</accession>
<dbReference type="AlphaFoldDB" id="A0A815STC5"/>
<keyword evidence="1" id="KW-0732">Signal</keyword>
<feature type="signal peptide" evidence="1">
    <location>
        <begin position="1"/>
        <end position="25"/>
    </location>
</feature>